<name>A0AAV4DA03_9GAST</name>
<dbReference type="Proteomes" id="UP000735302">
    <property type="component" value="Unassembled WGS sequence"/>
</dbReference>
<gene>
    <name evidence="2" type="ORF">PoB_006737200</name>
</gene>
<sequence>MKTTKQLQRGDYDYKVSDDGLLLFNWIDNEPETVASNYHGTAPTSVKRTQKDGIREQVTCFEAVRDFNMHMGAMDMADMLCGSYGLSRKRTKWWHRLFFGLINRALVNANIVYRQICEN</sequence>
<evidence type="ECO:0000259" key="1">
    <source>
        <dbReference type="Pfam" id="PF13843"/>
    </source>
</evidence>
<keyword evidence="3" id="KW-1185">Reference proteome</keyword>
<organism evidence="2 3">
    <name type="scientific">Plakobranchus ocellatus</name>
    <dbReference type="NCBI Taxonomy" id="259542"/>
    <lineage>
        <taxon>Eukaryota</taxon>
        <taxon>Metazoa</taxon>
        <taxon>Spiralia</taxon>
        <taxon>Lophotrochozoa</taxon>
        <taxon>Mollusca</taxon>
        <taxon>Gastropoda</taxon>
        <taxon>Heterobranchia</taxon>
        <taxon>Euthyneura</taxon>
        <taxon>Panpulmonata</taxon>
        <taxon>Sacoglossa</taxon>
        <taxon>Placobranchoidea</taxon>
        <taxon>Plakobranchidae</taxon>
        <taxon>Plakobranchus</taxon>
    </lineage>
</organism>
<accession>A0AAV4DA03</accession>
<dbReference type="InterPro" id="IPR029526">
    <property type="entry name" value="PGBD"/>
</dbReference>
<dbReference type="PANTHER" id="PTHR47272">
    <property type="entry name" value="DDE_TNP_1_7 DOMAIN-CONTAINING PROTEIN"/>
    <property type="match status" value="1"/>
</dbReference>
<feature type="domain" description="PiggyBac transposable element-derived protein" evidence="1">
    <location>
        <begin position="4"/>
        <end position="109"/>
    </location>
</feature>
<evidence type="ECO:0000313" key="2">
    <source>
        <dbReference type="EMBL" id="GFO40867.1"/>
    </source>
</evidence>
<protein>
    <submittedName>
        <fullName evidence="2">PiggyBac transposable element-derived protein 4</fullName>
    </submittedName>
</protein>
<evidence type="ECO:0000313" key="3">
    <source>
        <dbReference type="Proteomes" id="UP000735302"/>
    </source>
</evidence>
<dbReference type="Pfam" id="PF13843">
    <property type="entry name" value="DDE_Tnp_1_7"/>
    <property type="match status" value="1"/>
</dbReference>
<reference evidence="2 3" key="1">
    <citation type="journal article" date="2021" name="Elife">
        <title>Chloroplast acquisition without the gene transfer in kleptoplastic sea slugs, Plakobranchus ocellatus.</title>
        <authorList>
            <person name="Maeda T."/>
            <person name="Takahashi S."/>
            <person name="Yoshida T."/>
            <person name="Shimamura S."/>
            <person name="Takaki Y."/>
            <person name="Nagai Y."/>
            <person name="Toyoda A."/>
            <person name="Suzuki Y."/>
            <person name="Arimoto A."/>
            <person name="Ishii H."/>
            <person name="Satoh N."/>
            <person name="Nishiyama T."/>
            <person name="Hasebe M."/>
            <person name="Maruyama T."/>
            <person name="Minagawa J."/>
            <person name="Obokata J."/>
            <person name="Shigenobu S."/>
        </authorList>
    </citation>
    <scope>NUCLEOTIDE SEQUENCE [LARGE SCALE GENOMIC DNA]</scope>
</reference>
<dbReference type="EMBL" id="BLXT01007646">
    <property type="protein sequence ID" value="GFO40867.1"/>
    <property type="molecule type" value="Genomic_DNA"/>
</dbReference>
<dbReference type="PANTHER" id="PTHR47272:SF1">
    <property type="entry name" value="PIGGYBAC TRANSPOSABLE ELEMENT-DERIVED PROTEIN 3-LIKE"/>
    <property type="match status" value="1"/>
</dbReference>
<dbReference type="AlphaFoldDB" id="A0AAV4DA03"/>
<proteinExistence type="predicted"/>
<comment type="caution">
    <text evidence="2">The sequence shown here is derived from an EMBL/GenBank/DDBJ whole genome shotgun (WGS) entry which is preliminary data.</text>
</comment>